<dbReference type="InterPro" id="IPR036926">
    <property type="entry name" value="Thymidate_synth/dCMP_Mease_sf"/>
</dbReference>
<feature type="binding site" description="in other chain" evidence="5">
    <location>
        <begin position="175"/>
        <end position="178"/>
    </location>
    <ligand>
        <name>dUMP</name>
        <dbReference type="ChEBI" id="CHEBI:246422"/>
        <note>ligand shared between dimeric partners</note>
    </ligand>
</feature>
<feature type="domain" description="Thymidylate synthase/dCMP hydroxymethylase" evidence="7">
    <location>
        <begin position="7"/>
        <end position="274"/>
    </location>
</feature>
<dbReference type="Pfam" id="PF00303">
    <property type="entry name" value="Thymidylat_synt"/>
    <property type="match status" value="1"/>
</dbReference>
<comment type="similarity">
    <text evidence="5">Belongs to the thymidylate synthase family. Bacterial-type ThyA subfamily.</text>
</comment>
<evidence type="ECO:0000256" key="3">
    <source>
        <dbReference type="ARBA" id="ARBA00022679"/>
    </source>
</evidence>
<evidence type="ECO:0000259" key="7">
    <source>
        <dbReference type="Pfam" id="PF00303"/>
    </source>
</evidence>
<dbReference type="UniPathway" id="UPA00575"/>
<evidence type="ECO:0000256" key="6">
    <source>
        <dbReference type="PROSITE-ProRule" id="PRU10016"/>
    </source>
</evidence>
<feature type="binding site" description="in other chain" evidence="5">
    <location>
        <position position="186"/>
    </location>
    <ligand>
        <name>dUMP</name>
        <dbReference type="ChEBI" id="CHEBI:246422"/>
        <note>ligand shared between dimeric partners</note>
    </ligand>
</feature>
<dbReference type="GO" id="GO:0005829">
    <property type="term" value="C:cytosol"/>
    <property type="evidence" value="ECO:0007669"/>
    <property type="project" value="TreeGrafter"/>
</dbReference>
<evidence type="ECO:0000256" key="5">
    <source>
        <dbReference type="HAMAP-Rule" id="MF_00008"/>
    </source>
</evidence>
<evidence type="ECO:0000256" key="4">
    <source>
        <dbReference type="ARBA" id="ARBA00022727"/>
    </source>
</evidence>
<sequence length="275" mass="32503">MIKSEKIFRENIKEILENGYSTENEKVRPHYKDGTPSHTLFIPQTYEKYDISKGEFPIISLRPIAWKSGIKEILWIYQDQTNELSTLKEKYNIHWWDDWNVGDGTIGMRYGATVKKYDLMNKLLDGLKNEPYGRRHIMDLYQYSDFEESKGLHPCAFMTLWTVRGEFLDMTLVQRSNDYLVAGHINKIQYVALLMMVAKSTGYKPGIFTHLVQNLHIYDRHIEQAKQLLKRTPSDKQPKLILDTDKNDFYEFTINDFKMQNYDPIKPQLNFELAI</sequence>
<feature type="active site" description="Nucleophile" evidence="5">
    <location>
        <position position="155"/>
    </location>
</feature>
<feature type="binding site" evidence="5">
    <location>
        <begin position="134"/>
        <end position="135"/>
    </location>
    <ligand>
        <name>dUMP</name>
        <dbReference type="ChEBI" id="CHEBI:246422"/>
        <note>ligand shared between dimeric partners</note>
    </ligand>
</feature>
<dbReference type="InterPro" id="IPR023451">
    <property type="entry name" value="Thymidate_synth/dCMP_Mease_dom"/>
</dbReference>
<keyword evidence="2 5" id="KW-0489">Methyltransferase</keyword>
<gene>
    <name evidence="5" type="primary">thyA</name>
    <name evidence="8" type="ORF">D3Z33_02365</name>
</gene>
<dbReference type="AlphaFoldDB" id="A0A845QX16"/>
<keyword evidence="3 5" id="KW-0808">Transferase</keyword>
<evidence type="ECO:0000256" key="1">
    <source>
        <dbReference type="ARBA" id="ARBA00011947"/>
    </source>
</evidence>
<dbReference type="SUPFAM" id="SSF55831">
    <property type="entry name" value="Thymidylate synthase/dCMP hydroxymethylase"/>
    <property type="match status" value="1"/>
</dbReference>
<evidence type="ECO:0000256" key="2">
    <source>
        <dbReference type="ARBA" id="ARBA00022603"/>
    </source>
</evidence>
<dbReference type="Proteomes" id="UP000467132">
    <property type="component" value="Unassembled WGS sequence"/>
</dbReference>
<accession>A0A845QX16</accession>
<dbReference type="OrthoDB" id="9774633at2"/>
<feature type="binding site" description="in other chain" evidence="5">
    <location>
        <begin position="216"/>
        <end position="218"/>
    </location>
    <ligand>
        <name>dUMP</name>
        <dbReference type="ChEBI" id="CHEBI:246422"/>
        <note>ligand shared between dimeric partners</note>
    </ligand>
</feature>
<keyword evidence="9" id="KW-1185">Reference proteome</keyword>
<reference evidence="8 9" key="1">
    <citation type="submission" date="2018-08" db="EMBL/GenBank/DDBJ databases">
        <title>Murine metabolic-syndrome-specific gut microbial biobank.</title>
        <authorList>
            <person name="Liu C."/>
        </authorList>
    </citation>
    <scope>NUCLEOTIDE SEQUENCE [LARGE SCALE GENOMIC DNA]</scope>
    <source>
        <strain evidence="8 9">583</strain>
    </source>
</reference>
<dbReference type="EC" id="2.1.1.45" evidence="1 5"/>
<name>A0A845QX16_9CLOT</name>
<evidence type="ECO:0000313" key="8">
    <source>
        <dbReference type="EMBL" id="NBI05698.1"/>
    </source>
</evidence>
<dbReference type="Gene3D" id="3.30.572.10">
    <property type="entry name" value="Thymidylate synthase/dCMP hydroxymethylase domain"/>
    <property type="match status" value="1"/>
</dbReference>
<dbReference type="HAMAP" id="MF_00008">
    <property type="entry name" value="Thymidy_synth_bact"/>
    <property type="match status" value="1"/>
</dbReference>
<comment type="pathway">
    <text evidence="5">Pyrimidine metabolism; dTTP biosynthesis.</text>
</comment>
<keyword evidence="5" id="KW-0963">Cytoplasm</keyword>
<evidence type="ECO:0000313" key="9">
    <source>
        <dbReference type="Proteomes" id="UP000467132"/>
    </source>
</evidence>
<dbReference type="NCBIfam" id="NF002495">
    <property type="entry name" value="PRK01827.1-1"/>
    <property type="match status" value="1"/>
</dbReference>
<keyword evidence="4 5" id="KW-0545">Nucleotide biosynthesis</keyword>
<dbReference type="PANTHER" id="PTHR11548:SF1">
    <property type="entry name" value="THYMIDYLATE SYNTHASE 1"/>
    <property type="match status" value="1"/>
</dbReference>
<dbReference type="InterPro" id="IPR020940">
    <property type="entry name" value="Thymidylate_synthase_AS"/>
</dbReference>
<dbReference type="PANTHER" id="PTHR11548">
    <property type="entry name" value="THYMIDYLATE SYNTHASE 1"/>
    <property type="match status" value="1"/>
</dbReference>
<comment type="caution">
    <text evidence="8">The sequence shown here is derived from an EMBL/GenBank/DDBJ whole genome shotgun (WGS) entry which is preliminary data.</text>
</comment>
<dbReference type="GO" id="GO:0006235">
    <property type="term" value="P:dTTP biosynthetic process"/>
    <property type="evidence" value="ECO:0007669"/>
    <property type="project" value="UniProtKB-UniRule"/>
</dbReference>
<dbReference type="PRINTS" id="PR00108">
    <property type="entry name" value="THYMDSNTHASE"/>
</dbReference>
<dbReference type="EMBL" id="QXXA01000004">
    <property type="protein sequence ID" value="NBI05698.1"/>
    <property type="molecule type" value="Genomic_DNA"/>
</dbReference>
<feature type="active site" evidence="6">
    <location>
        <position position="155"/>
    </location>
</feature>
<comment type="function">
    <text evidence="5">Catalyzes the reductive methylation of 2'-deoxyuridine-5'-monophosphate (dUMP) to 2'-deoxythymidine-5'-monophosphate (dTMP) while utilizing 5,10-methylenetetrahydrofolate (mTHF) as the methyl donor and reductant in the reaction, yielding dihydrofolate (DHF) as a by-product. This enzymatic reaction provides an intracellular de novo source of dTMP, an essential precursor for DNA biosynthesis.</text>
</comment>
<dbReference type="GO" id="GO:0032259">
    <property type="term" value="P:methylation"/>
    <property type="evidence" value="ECO:0007669"/>
    <property type="project" value="UniProtKB-KW"/>
</dbReference>
<comment type="catalytic activity">
    <reaction evidence="5">
        <text>dUMP + (6R)-5,10-methylene-5,6,7,8-tetrahydrofolate = 7,8-dihydrofolate + dTMP</text>
        <dbReference type="Rhea" id="RHEA:12104"/>
        <dbReference type="ChEBI" id="CHEBI:15636"/>
        <dbReference type="ChEBI" id="CHEBI:57451"/>
        <dbReference type="ChEBI" id="CHEBI:63528"/>
        <dbReference type="ChEBI" id="CHEBI:246422"/>
        <dbReference type="EC" id="2.1.1.45"/>
    </reaction>
</comment>
<protein>
    <recommendedName>
        <fullName evidence="1 5">Thymidylate synthase</fullName>
        <shortName evidence="5">TS</shortName>
        <shortName evidence="5">TSase</shortName>
        <ecNumber evidence="1 5">2.1.1.45</ecNumber>
    </recommendedName>
</protein>
<proteinExistence type="inferred from homology"/>
<dbReference type="CDD" id="cd00351">
    <property type="entry name" value="TS_Pyrimidine_HMase"/>
    <property type="match status" value="1"/>
</dbReference>
<dbReference type="GO" id="GO:0004799">
    <property type="term" value="F:thymidylate synthase activity"/>
    <property type="evidence" value="ECO:0007669"/>
    <property type="project" value="UniProtKB-UniRule"/>
</dbReference>
<dbReference type="InterPro" id="IPR000398">
    <property type="entry name" value="Thymidylate_synthase"/>
</dbReference>
<comment type="subcellular location">
    <subcellularLocation>
        <location evidence="5">Cytoplasm</location>
    </subcellularLocation>
</comment>
<comment type="subunit">
    <text evidence="5">Homodimer.</text>
</comment>
<feature type="binding site" evidence="5">
    <location>
        <position position="274"/>
    </location>
    <ligand>
        <name>(6R)-5,10-methylene-5,6,7,8-tetrahydrofolate</name>
        <dbReference type="ChEBI" id="CHEBI:15636"/>
    </ligand>
</feature>
<dbReference type="GO" id="GO:0006231">
    <property type="term" value="P:dTMP biosynthetic process"/>
    <property type="evidence" value="ECO:0007669"/>
    <property type="project" value="UniProtKB-UniRule"/>
</dbReference>
<dbReference type="InterPro" id="IPR045097">
    <property type="entry name" value="Thymidate_synth/dCMP_Mease"/>
</dbReference>
<dbReference type="PROSITE" id="PS00091">
    <property type="entry name" value="THYMIDYLATE_SYNTHASE"/>
    <property type="match status" value="1"/>
</dbReference>
<organism evidence="8 9">
    <name type="scientific">Senegalia massiliensis</name>
    <dbReference type="NCBI Taxonomy" id="1720316"/>
    <lineage>
        <taxon>Bacteria</taxon>
        <taxon>Bacillati</taxon>
        <taxon>Bacillota</taxon>
        <taxon>Clostridia</taxon>
        <taxon>Eubacteriales</taxon>
        <taxon>Clostridiaceae</taxon>
        <taxon>Senegalia</taxon>
    </lineage>
</organism>
<dbReference type="RefSeq" id="WP_160196195.1">
    <property type="nucleotide sequence ID" value="NZ_QXXA01000004.1"/>
</dbReference>
<feature type="binding site" evidence="5">
    <location>
        <position position="178"/>
    </location>
    <ligand>
        <name>(6R)-5,10-methylene-5,6,7,8-tetrahydrofolate</name>
        <dbReference type="ChEBI" id="CHEBI:15636"/>
    </ligand>
</feature>
<comment type="caution">
    <text evidence="5">Lacks conserved residue(s) required for the propagation of feature annotation.</text>
</comment>